<dbReference type="Proteomes" id="UP000249661">
    <property type="component" value="Unassembled WGS sequence"/>
</dbReference>
<sequence length="84" mass="8665">MFSVFAVPLFFYIPVILIRTDGGVDSGAGHGQQNEDHGGGAAAERPRGAESRGGDADGHCQRSSAADPTDDSVDADGDSQMEDV</sequence>
<organism evidence="1 2">
    <name type="scientific">Aspergillus aculeatinus CBS 121060</name>
    <dbReference type="NCBI Taxonomy" id="1448322"/>
    <lineage>
        <taxon>Eukaryota</taxon>
        <taxon>Fungi</taxon>
        <taxon>Dikarya</taxon>
        <taxon>Ascomycota</taxon>
        <taxon>Pezizomycotina</taxon>
        <taxon>Eurotiomycetes</taxon>
        <taxon>Eurotiomycetidae</taxon>
        <taxon>Eurotiales</taxon>
        <taxon>Aspergillaceae</taxon>
        <taxon>Aspergillus</taxon>
        <taxon>Aspergillus subgen. Circumdati</taxon>
    </lineage>
</organism>
<keyword evidence="2" id="KW-1185">Reference proteome</keyword>
<dbReference type="EMBL" id="KZ824970">
    <property type="protein sequence ID" value="RAH67964.1"/>
    <property type="molecule type" value="Genomic_DNA"/>
</dbReference>
<reference evidence="1" key="1">
    <citation type="submission" date="2018-02" db="EMBL/GenBank/DDBJ databases">
        <title>The genomes of Aspergillus section Nigri reveals drivers in fungal speciation.</title>
        <authorList>
            <consortium name="DOE Joint Genome Institute"/>
            <person name="Vesth T.C."/>
            <person name="Nybo J."/>
            <person name="Theobald S."/>
            <person name="Brandl J."/>
            <person name="Frisvad J.C."/>
            <person name="Nielsen K.F."/>
            <person name="Lyhne E.K."/>
            <person name="Kogle M.E."/>
            <person name="Kuo A."/>
            <person name="Riley R."/>
            <person name="Clum A."/>
            <person name="Nolan M."/>
            <person name="Lipzen A."/>
            <person name="Salamov A."/>
            <person name="Henrissat B."/>
            <person name="Wiebenga A."/>
            <person name="De vries R.P."/>
            <person name="Grigoriev I.V."/>
            <person name="Mortensen U.H."/>
            <person name="Andersen M.R."/>
            <person name="Baker S.E."/>
        </authorList>
    </citation>
    <scope>NUCLEOTIDE SEQUENCE</scope>
    <source>
        <strain evidence="1">CBS 121060</strain>
    </source>
</reference>
<accession>A0ACD1H393</accession>
<evidence type="ECO:0000313" key="1">
    <source>
        <dbReference type="EMBL" id="RAH67964.1"/>
    </source>
</evidence>
<gene>
    <name evidence="1" type="ORF">BO66DRAFT_393415</name>
</gene>
<name>A0ACD1H393_9EURO</name>
<evidence type="ECO:0000313" key="2">
    <source>
        <dbReference type="Proteomes" id="UP000249661"/>
    </source>
</evidence>
<protein>
    <submittedName>
        <fullName evidence="1">Uncharacterized protein</fullName>
    </submittedName>
</protein>
<proteinExistence type="predicted"/>